<keyword evidence="3" id="KW-1185">Reference proteome</keyword>
<dbReference type="InParanoid" id="W4KGN0"/>
<feature type="region of interest" description="Disordered" evidence="1">
    <location>
        <begin position="229"/>
        <end position="332"/>
    </location>
</feature>
<gene>
    <name evidence="2" type="ORF">HETIRDRAFT_473103</name>
</gene>
<feature type="compositionally biased region" description="Low complexity" evidence="1">
    <location>
        <begin position="66"/>
        <end position="86"/>
    </location>
</feature>
<organism evidence="2 3">
    <name type="scientific">Heterobasidion irregulare (strain TC 32-1)</name>
    <dbReference type="NCBI Taxonomy" id="747525"/>
    <lineage>
        <taxon>Eukaryota</taxon>
        <taxon>Fungi</taxon>
        <taxon>Dikarya</taxon>
        <taxon>Basidiomycota</taxon>
        <taxon>Agaricomycotina</taxon>
        <taxon>Agaricomycetes</taxon>
        <taxon>Russulales</taxon>
        <taxon>Bondarzewiaceae</taxon>
        <taxon>Heterobasidion</taxon>
        <taxon>Heterobasidion annosum species complex</taxon>
    </lineage>
</organism>
<feature type="region of interest" description="Disordered" evidence="1">
    <location>
        <begin position="147"/>
        <end position="185"/>
    </location>
</feature>
<evidence type="ECO:0000313" key="2">
    <source>
        <dbReference type="EMBL" id="ETW84470.1"/>
    </source>
</evidence>
<dbReference type="RefSeq" id="XP_009544139.1">
    <property type="nucleotide sequence ID" value="XM_009545844.1"/>
</dbReference>
<feature type="compositionally biased region" description="Low complexity" evidence="1">
    <location>
        <begin position="29"/>
        <end position="38"/>
    </location>
</feature>
<feature type="compositionally biased region" description="Low complexity" evidence="1">
    <location>
        <begin position="297"/>
        <end position="310"/>
    </location>
</feature>
<dbReference type="AlphaFoldDB" id="W4KGN0"/>
<dbReference type="KEGG" id="hir:HETIRDRAFT_473103"/>
<dbReference type="Proteomes" id="UP000030671">
    <property type="component" value="Unassembled WGS sequence"/>
</dbReference>
<proteinExistence type="predicted"/>
<dbReference type="eggNOG" id="ENOG502SDHE">
    <property type="taxonomic scope" value="Eukaryota"/>
</dbReference>
<dbReference type="EMBL" id="KI925456">
    <property type="protein sequence ID" value="ETW84470.1"/>
    <property type="molecule type" value="Genomic_DNA"/>
</dbReference>
<dbReference type="OrthoDB" id="342024at2759"/>
<feature type="compositionally biased region" description="Polar residues" evidence="1">
    <location>
        <begin position="319"/>
        <end position="332"/>
    </location>
</feature>
<accession>W4KGN0</accession>
<dbReference type="STRING" id="747525.W4KGN0"/>
<feature type="compositionally biased region" description="Basic residues" evidence="1">
    <location>
        <begin position="162"/>
        <end position="171"/>
    </location>
</feature>
<dbReference type="HOGENOM" id="CLU_836928_0_0_1"/>
<dbReference type="GeneID" id="20677492"/>
<protein>
    <submittedName>
        <fullName evidence="2">Uncharacterized protein</fullName>
    </submittedName>
</protein>
<evidence type="ECO:0000256" key="1">
    <source>
        <dbReference type="SAM" id="MobiDB-lite"/>
    </source>
</evidence>
<feature type="region of interest" description="Disordered" evidence="1">
    <location>
        <begin position="66"/>
        <end position="92"/>
    </location>
</feature>
<feature type="compositionally biased region" description="Basic and acidic residues" evidence="1">
    <location>
        <begin position="229"/>
        <end position="239"/>
    </location>
</feature>
<feature type="region of interest" description="Disordered" evidence="1">
    <location>
        <begin position="1"/>
        <end position="44"/>
    </location>
</feature>
<reference evidence="2 3" key="1">
    <citation type="journal article" date="2012" name="New Phytol.">
        <title>Insight into trade-off between wood decay and parasitism from the genome of a fungal forest pathogen.</title>
        <authorList>
            <person name="Olson A."/>
            <person name="Aerts A."/>
            <person name="Asiegbu F."/>
            <person name="Belbahri L."/>
            <person name="Bouzid O."/>
            <person name="Broberg A."/>
            <person name="Canback B."/>
            <person name="Coutinho P.M."/>
            <person name="Cullen D."/>
            <person name="Dalman K."/>
            <person name="Deflorio G."/>
            <person name="van Diepen L.T."/>
            <person name="Dunand C."/>
            <person name="Duplessis S."/>
            <person name="Durling M."/>
            <person name="Gonthier P."/>
            <person name="Grimwood J."/>
            <person name="Fossdal C.G."/>
            <person name="Hansson D."/>
            <person name="Henrissat B."/>
            <person name="Hietala A."/>
            <person name="Himmelstrand K."/>
            <person name="Hoffmeister D."/>
            <person name="Hogberg N."/>
            <person name="James T.Y."/>
            <person name="Karlsson M."/>
            <person name="Kohler A."/>
            <person name="Kues U."/>
            <person name="Lee Y.H."/>
            <person name="Lin Y.C."/>
            <person name="Lind M."/>
            <person name="Lindquist E."/>
            <person name="Lombard V."/>
            <person name="Lucas S."/>
            <person name="Lunden K."/>
            <person name="Morin E."/>
            <person name="Murat C."/>
            <person name="Park J."/>
            <person name="Raffaello T."/>
            <person name="Rouze P."/>
            <person name="Salamov A."/>
            <person name="Schmutz J."/>
            <person name="Solheim H."/>
            <person name="Stahlberg J."/>
            <person name="Velez H."/>
            <person name="de Vries R.P."/>
            <person name="Wiebenga A."/>
            <person name="Woodward S."/>
            <person name="Yakovlev I."/>
            <person name="Garbelotto M."/>
            <person name="Martin F."/>
            <person name="Grigoriev I.V."/>
            <person name="Stenlid J."/>
        </authorList>
    </citation>
    <scope>NUCLEOTIDE SEQUENCE [LARGE SCALE GENOMIC DNA]</scope>
    <source>
        <strain evidence="2 3">TC 32-1</strain>
    </source>
</reference>
<sequence length="332" mass="35379">MSTPNLAEPKVVQSPPLKPASDLGRVGLSRASSTSSNSTIKPNAAVAEVSQSLSKERAPSKLALLAQAKAKRTTSTSKAKPRSSSPESLLNTTRTEYLTPIANGPTATTAITTSYQTLNHLISPTRSVLPPSFPPSDYKGGVITTTHSDGHRSGAKQSKLAMKAKKSHHKHEPNSMNGDKLDHPASIPTIFLPEASRSCASPSEFASLLVDEQSLIFLEVKEHRKEIKGRVEDKVRDGPRSPGRTRSHSRTNSYSATSDAKPRSHSNRESPSTVLAHDQGSFTFDVPSPDDIVLNARRGTSLGGRSSLSTVTAFPPDTPSSSRASVSITRAT</sequence>
<evidence type="ECO:0000313" key="3">
    <source>
        <dbReference type="Proteomes" id="UP000030671"/>
    </source>
</evidence>
<name>W4KGN0_HETIT</name>